<keyword evidence="3" id="KW-0949">S-adenosyl-L-methionine</keyword>
<dbReference type="GO" id="GO:0042826">
    <property type="term" value="F:histone deacetylase binding"/>
    <property type="evidence" value="ECO:0007669"/>
    <property type="project" value="TreeGrafter"/>
</dbReference>
<dbReference type="CDD" id="cd10536">
    <property type="entry name" value="SET_SMYD4"/>
    <property type="match status" value="1"/>
</dbReference>
<dbReference type="AlphaFoldDB" id="A0AAE1LDG9"/>
<evidence type="ECO:0000256" key="3">
    <source>
        <dbReference type="ARBA" id="ARBA00022691"/>
    </source>
</evidence>
<evidence type="ECO:0000313" key="10">
    <source>
        <dbReference type="Proteomes" id="UP001219518"/>
    </source>
</evidence>
<dbReference type="GO" id="GO:0032259">
    <property type="term" value="P:methylation"/>
    <property type="evidence" value="ECO:0007669"/>
    <property type="project" value="UniProtKB-KW"/>
</dbReference>
<dbReference type="PANTHER" id="PTHR46165">
    <property type="entry name" value="SET AND MYND DOMAIN-CONTAINING PROTEIN 4"/>
    <property type="match status" value="1"/>
</dbReference>
<dbReference type="SUPFAM" id="SSF82199">
    <property type="entry name" value="SET domain"/>
    <property type="match status" value="1"/>
</dbReference>
<proteinExistence type="predicted"/>
<comment type="caution">
    <text evidence="9">The sequence shown here is derived from an EMBL/GenBank/DDBJ whole genome shotgun (WGS) entry which is preliminary data.</text>
</comment>
<gene>
    <name evidence="9" type="ORF">KUF71_025314</name>
</gene>
<dbReference type="InterPro" id="IPR002893">
    <property type="entry name" value="Znf_MYND"/>
</dbReference>
<dbReference type="EMBL" id="JAHWGI010000485">
    <property type="protein sequence ID" value="KAK3916056.1"/>
    <property type="molecule type" value="Genomic_DNA"/>
</dbReference>
<dbReference type="Pfam" id="PF01753">
    <property type="entry name" value="zf-MYND"/>
    <property type="match status" value="1"/>
</dbReference>
<name>A0AAE1LDG9_9NEOP</name>
<dbReference type="GO" id="GO:0005634">
    <property type="term" value="C:nucleus"/>
    <property type="evidence" value="ECO:0007669"/>
    <property type="project" value="TreeGrafter"/>
</dbReference>
<feature type="region of interest" description="Disordered" evidence="7">
    <location>
        <begin position="242"/>
        <end position="265"/>
    </location>
</feature>
<evidence type="ECO:0000256" key="6">
    <source>
        <dbReference type="ARBA" id="ARBA00022833"/>
    </source>
</evidence>
<feature type="compositionally biased region" description="Low complexity" evidence="7">
    <location>
        <begin position="247"/>
        <end position="263"/>
    </location>
</feature>
<dbReference type="GO" id="GO:0042051">
    <property type="term" value="P:compound eye photoreceptor development"/>
    <property type="evidence" value="ECO:0007669"/>
    <property type="project" value="TreeGrafter"/>
</dbReference>
<keyword evidence="1" id="KW-0489">Methyltransferase</keyword>
<evidence type="ECO:0000256" key="2">
    <source>
        <dbReference type="ARBA" id="ARBA00022679"/>
    </source>
</evidence>
<evidence type="ECO:0000256" key="7">
    <source>
        <dbReference type="SAM" id="MobiDB-lite"/>
    </source>
</evidence>
<evidence type="ECO:0000256" key="5">
    <source>
        <dbReference type="ARBA" id="ARBA00022771"/>
    </source>
</evidence>
<dbReference type="InterPro" id="IPR046341">
    <property type="entry name" value="SET_dom_sf"/>
</dbReference>
<dbReference type="GO" id="GO:0008270">
    <property type="term" value="F:zinc ion binding"/>
    <property type="evidence" value="ECO:0007669"/>
    <property type="project" value="UniProtKB-KW"/>
</dbReference>
<dbReference type="InterPro" id="IPR044421">
    <property type="entry name" value="SMYD4_SET"/>
</dbReference>
<dbReference type="PANTHER" id="PTHR46165:SF5">
    <property type="entry name" value="RE32936P"/>
    <property type="match status" value="1"/>
</dbReference>
<evidence type="ECO:0000259" key="8">
    <source>
        <dbReference type="Pfam" id="PF01753"/>
    </source>
</evidence>
<keyword evidence="4" id="KW-0479">Metal-binding</keyword>
<protein>
    <submittedName>
        <fullName evidence="9">SET and MYND domain-containing protein 4</fullName>
    </submittedName>
</protein>
<dbReference type="Gene3D" id="1.25.40.10">
    <property type="entry name" value="Tetratricopeptide repeat domain"/>
    <property type="match status" value="2"/>
</dbReference>
<keyword evidence="6" id="KW-0862">Zinc</keyword>
<evidence type="ECO:0000313" key="9">
    <source>
        <dbReference type="EMBL" id="KAK3916056.1"/>
    </source>
</evidence>
<dbReference type="SUPFAM" id="SSF48452">
    <property type="entry name" value="TPR-like"/>
    <property type="match status" value="1"/>
</dbReference>
<dbReference type="InterPro" id="IPR052097">
    <property type="entry name" value="SET-MYND_domain_protein"/>
</dbReference>
<dbReference type="InterPro" id="IPR011990">
    <property type="entry name" value="TPR-like_helical_dom_sf"/>
</dbReference>
<feature type="domain" description="MYND-type" evidence="8">
    <location>
        <begin position="317"/>
        <end position="355"/>
    </location>
</feature>
<dbReference type="Gene3D" id="2.170.270.10">
    <property type="entry name" value="SET domain"/>
    <property type="match status" value="1"/>
</dbReference>
<dbReference type="GO" id="GO:0005737">
    <property type="term" value="C:cytoplasm"/>
    <property type="evidence" value="ECO:0007669"/>
    <property type="project" value="TreeGrafter"/>
</dbReference>
<dbReference type="Proteomes" id="UP001219518">
    <property type="component" value="Unassembled WGS sequence"/>
</dbReference>
<keyword evidence="2" id="KW-0808">Transferase</keyword>
<dbReference type="SUPFAM" id="SSF144232">
    <property type="entry name" value="HIT/MYND zinc finger-like"/>
    <property type="match status" value="1"/>
</dbReference>
<organism evidence="9 10">
    <name type="scientific">Frankliniella fusca</name>
    <dbReference type="NCBI Taxonomy" id="407009"/>
    <lineage>
        <taxon>Eukaryota</taxon>
        <taxon>Metazoa</taxon>
        <taxon>Ecdysozoa</taxon>
        <taxon>Arthropoda</taxon>
        <taxon>Hexapoda</taxon>
        <taxon>Insecta</taxon>
        <taxon>Pterygota</taxon>
        <taxon>Neoptera</taxon>
        <taxon>Paraneoptera</taxon>
        <taxon>Thysanoptera</taxon>
        <taxon>Terebrantia</taxon>
        <taxon>Thripoidea</taxon>
        <taxon>Thripidae</taxon>
        <taxon>Frankliniella</taxon>
    </lineage>
</organism>
<reference evidence="9" key="2">
    <citation type="journal article" date="2023" name="BMC Genomics">
        <title>Pest status, molecular evolution, and epigenetic factors derived from the genome assembly of Frankliniella fusca, a thysanopteran phytovirus vector.</title>
        <authorList>
            <person name="Catto M.A."/>
            <person name="Labadie P.E."/>
            <person name="Jacobson A.L."/>
            <person name="Kennedy G.G."/>
            <person name="Srinivasan R."/>
            <person name="Hunt B.G."/>
        </authorList>
    </citation>
    <scope>NUCLEOTIDE SEQUENCE</scope>
    <source>
        <strain evidence="9">PL_HMW_Pooled</strain>
    </source>
</reference>
<keyword evidence="5" id="KW-0863">Zinc-finger</keyword>
<reference evidence="9" key="1">
    <citation type="submission" date="2021-07" db="EMBL/GenBank/DDBJ databases">
        <authorList>
            <person name="Catto M.A."/>
            <person name="Jacobson A."/>
            <person name="Kennedy G."/>
            <person name="Labadie P."/>
            <person name="Hunt B.G."/>
            <person name="Srinivasan R."/>
        </authorList>
    </citation>
    <scope>NUCLEOTIDE SEQUENCE</scope>
    <source>
        <strain evidence="9">PL_HMW_Pooled</strain>
        <tissue evidence="9">Head</tissue>
    </source>
</reference>
<evidence type="ECO:0000256" key="1">
    <source>
        <dbReference type="ARBA" id="ARBA00022603"/>
    </source>
</evidence>
<sequence length="727" mass="79234">MAVAQRGPGGRAAVVDLEVSDWSDLDPNFTRVCSSATLQSDRRGFFLDLAEEVADEAGLGFVEEFGRLPDDARRLSACHAHPRVRDRVRAMLASVQPVYRDKAADVSAQRRLEGERVLRGSNARGALTALSQAVMRAPASGQEPLLALALWARSEALLQLRHFQPCLDDVQLSMRSGLPEDKRLDAFYRMGLCQHGLGDVKRAAASLQVAARLLDRVASAAERTAWTATIQQAMGALRVPREGKPSLPVQAPAGPAPPLAAGQHPQMPAASSLLRVSRSKAAGRQMVAAQPIRTGDTLVVEAPEAACLLPDKFGTHCLHCFGRLLAPVACATCSGVAFCGRACLSAAEPYHRHECRHLGLLLGSGMSVLCHLALRAVTQRGLAFLRGLRGHLPPESGPDAAPAPAPAALSDEQRRFLSVCALEAHEDRRPARDFFHRCIMALFLLRILQDSGFFPEASSVEGDLNEDEILVGSILLRLLQILQFNAHEVYETVILPRPAPKVGEAPQEPRSKFRSARVVYIGVAVYPTVALFNHDCYPAVTRHFRGKDIVVTATRPLAEGDVVAENYGPIFTKRTLAQRRRTLNSRYWFHCSCAACAEDWPLMEQLAEDDFKFRCPAAGCEQTMRAPRAQDAVGQARCPRCGRDVDLDAVRGRLQAARAGFDAALDAMERDEPKAALPWLCRFLDDMHALTRPPVRSVHLAQEALRTCLADAGNLLLHLGDIEAGNE</sequence>
<dbReference type="GO" id="GO:0008168">
    <property type="term" value="F:methyltransferase activity"/>
    <property type="evidence" value="ECO:0007669"/>
    <property type="project" value="UniProtKB-KW"/>
</dbReference>
<accession>A0AAE1LDG9</accession>
<evidence type="ECO:0000256" key="4">
    <source>
        <dbReference type="ARBA" id="ARBA00022723"/>
    </source>
</evidence>
<keyword evidence="10" id="KW-1185">Reference proteome</keyword>